<comment type="caution">
    <text evidence="2">The sequence shown here is derived from an EMBL/GenBank/DDBJ whole genome shotgun (WGS) entry which is preliminary data.</text>
</comment>
<protein>
    <submittedName>
        <fullName evidence="2">2OG-Fe(II) oxygenase family protein</fullName>
    </submittedName>
</protein>
<organism evidence="2 3">
    <name type="scientific">Sphingomonas cynarae</name>
    <dbReference type="NCBI Taxonomy" id="930197"/>
    <lineage>
        <taxon>Bacteria</taxon>
        <taxon>Pseudomonadati</taxon>
        <taxon>Pseudomonadota</taxon>
        <taxon>Alphaproteobacteria</taxon>
        <taxon>Sphingomonadales</taxon>
        <taxon>Sphingomonadaceae</taxon>
        <taxon>Sphingomonas</taxon>
    </lineage>
</organism>
<name>A0ABP7DNE6_9SPHN</name>
<feature type="domain" description="Prolyl 3,4-dihydroxylase TPA1/OFD1 N-terminal" evidence="1">
    <location>
        <begin position="146"/>
        <end position="237"/>
    </location>
</feature>
<accession>A0ABP7DNE6</accession>
<dbReference type="Pfam" id="PF13661">
    <property type="entry name" value="2OG-FeII_Oxy_4"/>
    <property type="match status" value="1"/>
</dbReference>
<proteinExistence type="predicted"/>
<sequence>MPHPDFRLAPALNRAAIRDAYCRDGRVRVRGFLANDGAAILHRWLRDREEWRQILNSGDKVYELDRATRDGMTGEQRANLDDAVMAGVRAGFQYRYESIRVPDGGTARAATDGPLAAFATWLSGAEALDFLRDVTGHADTVFTDAQATAYAPGDLLTAHDDAVPGKDRRAAYVLGLNPEWRTEWGGLLLFHDDVDRVAGMVPAFNTLDLLSVPQAHSVSMVTRAAPSRRYSITGWLRAQHQPD</sequence>
<reference evidence="3" key="1">
    <citation type="journal article" date="2019" name="Int. J. Syst. Evol. Microbiol.">
        <title>The Global Catalogue of Microorganisms (GCM) 10K type strain sequencing project: providing services to taxonomists for standard genome sequencing and annotation.</title>
        <authorList>
            <consortium name="The Broad Institute Genomics Platform"/>
            <consortium name="The Broad Institute Genome Sequencing Center for Infectious Disease"/>
            <person name="Wu L."/>
            <person name="Ma J."/>
        </authorList>
    </citation>
    <scope>NUCLEOTIDE SEQUENCE [LARGE SCALE GENOMIC DNA]</scope>
    <source>
        <strain evidence="3">JCM 17498</strain>
    </source>
</reference>
<dbReference type="Gene3D" id="2.60.120.620">
    <property type="entry name" value="q2cbj1_9rhob like domain"/>
    <property type="match status" value="1"/>
</dbReference>
<evidence type="ECO:0000259" key="1">
    <source>
        <dbReference type="Pfam" id="PF13661"/>
    </source>
</evidence>
<evidence type="ECO:0000313" key="2">
    <source>
        <dbReference type="EMBL" id="GAA3706650.1"/>
    </source>
</evidence>
<keyword evidence="3" id="KW-1185">Reference proteome</keyword>
<dbReference type="EMBL" id="BAABBF010000003">
    <property type="protein sequence ID" value="GAA3706650.1"/>
    <property type="molecule type" value="Genomic_DNA"/>
</dbReference>
<dbReference type="RefSeq" id="WP_344692766.1">
    <property type="nucleotide sequence ID" value="NZ_BAABBF010000003.1"/>
</dbReference>
<dbReference type="InterPro" id="IPR039558">
    <property type="entry name" value="TPA1/OFD1_N"/>
</dbReference>
<dbReference type="PANTHER" id="PTHR12117">
    <property type="entry name" value="HISTONE ACETYLTRANSFERASE COMPLEX"/>
    <property type="match status" value="1"/>
</dbReference>
<dbReference type="Proteomes" id="UP001500523">
    <property type="component" value="Unassembled WGS sequence"/>
</dbReference>
<gene>
    <name evidence="2" type="ORF">GCM10022268_15180</name>
</gene>
<dbReference type="PANTHER" id="PTHR12117:SF0">
    <property type="entry name" value="PROLYL 3-HYDROXYLASE OGFOD1"/>
    <property type="match status" value="1"/>
</dbReference>
<dbReference type="InterPro" id="IPR051842">
    <property type="entry name" value="uS12_prolyl_hydroxylase"/>
</dbReference>
<evidence type="ECO:0000313" key="3">
    <source>
        <dbReference type="Proteomes" id="UP001500523"/>
    </source>
</evidence>